<protein>
    <submittedName>
        <fullName evidence="1">Uncharacterized protein</fullName>
    </submittedName>
</protein>
<keyword evidence="2" id="KW-1185">Reference proteome</keyword>
<name>A0ABQ5EEM3_9ASTR</name>
<gene>
    <name evidence="1" type="ORF">Tco_0975419</name>
</gene>
<organism evidence="1 2">
    <name type="scientific">Tanacetum coccineum</name>
    <dbReference type="NCBI Taxonomy" id="301880"/>
    <lineage>
        <taxon>Eukaryota</taxon>
        <taxon>Viridiplantae</taxon>
        <taxon>Streptophyta</taxon>
        <taxon>Embryophyta</taxon>
        <taxon>Tracheophyta</taxon>
        <taxon>Spermatophyta</taxon>
        <taxon>Magnoliopsida</taxon>
        <taxon>eudicotyledons</taxon>
        <taxon>Gunneridae</taxon>
        <taxon>Pentapetalae</taxon>
        <taxon>asterids</taxon>
        <taxon>campanulids</taxon>
        <taxon>Asterales</taxon>
        <taxon>Asteraceae</taxon>
        <taxon>Asteroideae</taxon>
        <taxon>Anthemideae</taxon>
        <taxon>Anthemidinae</taxon>
        <taxon>Tanacetum</taxon>
    </lineage>
</organism>
<accession>A0ABQ5EEM3</accession>
<dbReference type="EMBL" id="BQNB010016222">
    <property type="protein sequence ID" value="GJT49262.1"/>
    <property type="molecule type" value="Genomic_DNA"/>
</dbReference>
<reference evidence="1" key="1">
    <citation type="journal article" date="2022" name="Int. J. Mol. Sci.">
        <title>Draft Genome of Tanacetum Coccineum: Genomic Comparison of Closely Related Tanacetum-Family Plants.</title>
        <authorList>
            <person name="Yamashiro T."/>
            <person name="Shiraishi A."/>
            <person name="Nakayama K."/>
            <person name="Satake H."/>
        </authorList>
    </citation>
    <scope>NUCLEOTIDE SEQUENCE</scope>
</reference>
<dbReference type="Proteomes" id="UP001151760">
    <property type="component" value="Unassembled WGS sequence"/>
</dbReference>
<reference evidence="1" key="2">
    <citation type="submission" date="2022-01" db="EMBL/GenBank/DDBJ databases">
        <authorList>
            <person name="Yamashiro T."/>
            <person name="Shiraishi A."/>
            <person name="Satake H."/>
            <person name="Nakayama K."/>
        </authorList>
    </citation>
    <scope>NUCLEOTIDE SEQUENCE</scope>
</reference>
<evidence type="ECO:0000313" key="2">
    <source>
        <dbReference type="Proteomes" id="UP001151760"/>
    </source>
</evidence>
<proteinExistence type="predicted"/>
<sequence length="88" mass="9565">MKLPAGEALCPDMLSKLPFDKAFVKGPEINSYPNSLCRFDAAMYSDCVVRHCVVLCLALFQSNAPPSRTGKLSGEDLVSLYCLDPASH</sequence>
<evidence type="ECO:0000313" key="1">
    <source>
        <dbReference type="EMBL" id="GJT49262.1"/>
    </source>
</evidence>
<comment type="caution">
    <text evidence="1">The sequence shown here is derived from an EMBL/GenBank/DDBJ whole genome shotgun (WGS) entry which is preliminary data.</text>
</comment>